<dbReference type="PANTHER" id="PTHR35804:SF1">
    <property type="entry name" value="LYSINE EXPORTER LYSO"/>
    <property type="match status" value="1"/>
</dbReference>
<organism evidence="2 3">
    <name type="scientific">Anaerovorax odorimutans</name>
    <dbReference type="NCBI Taxonomy" id="109327"/>
    <lineage>
        <taxon>Bacteria</taxon>
        <taxon>Bacillati</taxon>
        <taxon>Bacillota</taxon>
        <taxon>Clostridia</taxon>
        <taxon>Peptostreptococcales</taxon>
        <taxon>Anaerovoracaceae</taxon>
        <taxon>Anaerovorax</taxon>
    </lineage>
</organism>
<feature type="transmembrane region" description="Helical" evidence="1">
    <location>
        <begin position="131"/>
        <end position="153"/>
    </location>
</feature>
<keyword evidence="1" id="KW-0812">Transmembrane</keyword>
<evidence type="ECO:0000313" key="2">
    <source>
        <dbReference type="EMBL" id="MCQ4635210.1"/>
    </source>
</evidence>
<evidence type="ECO:0000256" key="1">
    <source>
        <dbReference type="SAM" id="Phobius"/>
    </source>
</evidence>
<feature type="transmembrane region" description="Helical" evidence="1">
    <location>
        <begin position="5"/>
        <end position="25"/>
    </location>
</feature>
<proteinExistence type="predicted"/>
<accession>A0ABT1RJ52</accession>
<feature type="transmembrane region" description="Helical" evidence="1">
    <location>
        <begin position="60"/>
        <end position="89"/>
    </location>
</feature>
<comment type="caution">
    <text evidence="2">The sequence shown here is derived from an EMBL/GenBank/DDBJ whole genome shotgun (WGS) entry which is preliminary data.</text>
</comment>
<dbReference type="Pfam" id="PF03956">
    <property type="entry name" value="Lys_export"/>
    <property type="match status" value="1"/>
</dbReference>
<gene>
    <name evidence="2" type="ORF">NE619_00490</name>
</gene>
<feature type="transmembrane region" description="Helical" evidence="1">
    <location>
        <begin position="31"/>
        <end position="48"/>
    </location>
</feature>
<dbReference type="PANTHER" id="PTHR35804">
    <property type="entry name" value="LYSINE EXPORTER LYSO"/>
    <property type="match status" value="1"/>
</dbReference>
<evidence type="ECO:0000313" key="3">
    <source>
        <dbReference type="Proteomes" id="UP001524502"/>
    </source>
</evidence>
<keyword evidence="1" id="KW-1133">Transmembrane helix</keyword>
<feature type="transmembrane region" description="Helical" evidence="1">
    <location>
        <begin position="101"/>
        <end position="124"/>
    </location>
</feature>
<keyword evidence="3" id="KW-1185">Reference proteome</keyword>
<keyword evidence="1" id="KW-0472">Membrane</keyword>
<dbReference type="Proteomes" id="UP001524502">
    <property type="component" value="Unassembled WGS sequence"/>
</dbReference>
<protein>
    <submittedName>
        <fullName evidence="2">Lysine exporter LysO family protein</fullName>
    </submittedName>
</protein>
<dbReference type="EMBL" id="JANFXK010000001">
    <property type="protein sequence ID" value="MCQ4635210.1"/>
    <property type="molecule type" value="Genomic_DNA"/>
</dbReference>
<sequence>MTKAIVISVAAGILAGYFVLPGWFIDISGNLLVVGLCVLLFFVGLDIGREGTVGANFKKAGWRVLVFPFAIIFGTLAGAFAGALILPSLGIRDALAIGSGFGWYTMAPVMLAKYSTYVSALSFMHNVMRELFGILLIPIVAKKIGYIETIALPGSAAMDVCLPIVEKATRGDIAVYSFISGVVMSIAVPVLVGFIAGV</sequence>
<name>A0ABT1RJ52_9FIRM</name>
<dbReference type="RefSeq" id="WP_256130410.1">
    <property type="nucleotide sequence ID" value="NZ_JANFXK010000001.1"/>
</dbReference>
<feature type="transmembrane region" description="Helical" evidence="1">
    <location>
        <begin position="173"/>
        <end position="196"/>
    </location>
</feature>
<reference evidence="2 3" key="1">
    <citation type="submission" date="2022-06" db="EMBL/GenBank/DDBJ databases">
        <title>Isolation of gut microbiota from human fecal samples.</title>
        <authorList>
            <person name="Pamer E.G."/>
            <person name="Barat B."/>
            <person name="Waligurski E."/>
            <person name="Medina S."/>
            <person name="Paddock L."/>
            <person name="Mostad J."/>
        </authorList>
    </citation>
    <scope>NUCLEOTIDE SEQUENCE [LARGE SCALE GENOMIC DNA]</scope>
    <source>
        <strain evidence="2 3">SL.3.17</strain>
    </source>
</reference>
<dbReference type="InterPro" id="IPR005642">
    <property type="entry name" value="LysO"/>
</dbReference>